<reference evidence="1 2" key="1">
    <citation type="submission" date="2019-07" db="EMBL/GenBank/DDBJ databases">
        <title>Genomic Encyclopedia of Type Strains, Phase I: the one thousand microbial genomes (KMG-I) project.</title>
        <authorList>
            <person name="Kyrpides N."/>
        </authorList>
    </citation>
    <scope>NUCLEOTIDE SEQUENCE [LARGE SCALE GENOMIC DNA]</scope>
    <source>
        <strain evidence="1 2">DSM 17909</strain>
    </source>
</reference>
<gene>
    <name evidence="1" type="ORF">LY16_03173</name>
</gene>
<comment type="caution">
    <text evidence="1">The sequence shown here is derived from an EMBL/GenBank/DDBJ whole genome shotgun (WGS) entry which is preliminary data.</text>
</comment>
<proteinExistence type="predicted"/>
<dbReference type="EMBL" id="VNHN01000072">
    <property type="protein sequence ID" value="TYO99439.1"/>
    <property type="molecule type" value="Genomic_DNA"/>
</dbReference>
<dbReference type="Proteomes" id="UP000324170">
    <property type="component" value="Unassembled WGS sequence"/>
</dbReference>
<protein>
    <submittedName>
        <fullName evidence="1">Uncharacterized protein</fullName>
    </submittedName>
</protein>
<keyword evidence="2" id="KW-1185">Reference proteome</keyword>
<organism evidence="1 2">
    <name type="scientific">Xenorhabdus doucetiae</name>
    <dbReference type="NCBI Taxonomy" id="351671"/>
    <lineage>
        <taxon>Bacteria</taxon>
        <taxon>Pseudomonadati</taxon>
        <taxon>Pseudomonadota</taxon>
        <taxon>Gammaproteobacteria</taxon>
        <taxon>Enterobacterales</taxon>
        <taxon>Morganellaceae</taxon>
        <taxon>Xenorhabdus</taxon>
    </lineage>
</organism>
<sequence length="403" mass="47210">MILSCRCYRHKFILNNEPPICGDLTMSVYQYYHFERHDGVLSAKQKNALRILSSRAEISSTHFMVHYDYGDLKAEPSELMAQYFDVGIYYADWGQVICYLKVPLNTVPQPFMEVDDGEFTLCEDGENYQLFTFILNEDDRDLEDDDAEDYLQHLSSLRLELLNGDYRLLYLPWLKRAFEGDNTLSKLPLIDFDFKHLSEAQLAFAELFYIPLEACRALNMLLASSQAHVAETKHLTAAEEIERLSASDKDRLLRELFEQGQLSATQARALVGKPIANRDYQYWLSTSSLEDYWQAANDEIVRERLIVEEQQREKMRRETLERLNKIFSSREAHWKNVQKYSEQGHASAYDKAAKEVQDLYDAYLANNALVEFIPIYQRFAKQIERRKTLVRRLQSLHQQIFAD</sequence>
<name>A0ABY3NN15_9GAMM</name>
<evidence type="ECO:0000313" key="1">
    <source>
        <dbReference type="EMBL" id="TYO99439.1"/>
    </source>
</evidence>
<accession>A0ABY3NN15</accession>
<evidence type="ECO:0000313" key="2">
    <source>
        <dbReference type="Proteomes" id="UP000324170"/>
    </source>
</evidence>